<feature type="transmembrane region" description="Helical" evidence="7">
    <location>
        <begin position="894"/>
        <end position="915"/>
    </location>
</feature>
<dbReference type="PANTHER" id="PTHR43867">
    <property type="entry name" value="CELLULOSE SYNTHASE CATALYTIC SUBUNIT A [UDP-FORMING]"/>
    <property type="match status" value="1"/>
</dbReference>
<feature type="domain" description="Glycosyltransferase 2-like" evidence="9">
    <location>
        <begin position="568"/>
        <end position="752"/>
    </location>
</feature>
<dbReference type="EMBL" id="MFAT01000074">
    <property type="protein sequence ID" value="OGD85225.1"/>
    <property type="molecule type" value="Genomic_DNA"/>
</dbReference>
<feature type="transmembrane region" description="Helical" evidence="7">
    <location>
        <begin position="296"/>
        <end position="314"/>
    </location>
</feature>
<dbReference type="InterPro" id="IPR050321">
    <property type="entry name" value="Glycosyltr_2/OpgH_subfam"/>
</dbReference>
<feature type="transmembrane region" description="Helical" evidence="7">
    <location>
        <begin position="708"/>
        <end position="729"/>
    </location>
</feature>
<evidence type="ECO:0000256" key="3">
    <source>
        <dbReference type="ARBA" id="ARBA00022679"/>
    </source>
</evidence>
<evidence type="ECO:0000256" key="2">
    <source>
        <dbReference type="ARBA" id="ARBA00022676"/>
    </source>
</evidence>
<proteinExistence type="predicted"/>
<keyword evidence="4 7" id="KW-0812">Transmembrane</keyword>
<dbReference type="Pfam" id="PF00535">
    <property type="entry name" value="Glycos_transf_2"/>
    <property type="match status" value="1"/>
</dbReference>
<dbReference type="Proteomes" id="UP000176317">
    <property type="component" value="Unassembled WGS sequence"/>
</dbReference>
<gene>
    <name evidence="10" type="ORF">A2164_01700</name>
</gene>
<evidence type="ECO:0000259" key="9">
    <source>
        <dbReference type="Pfam" id="PF13632"/>
    </source>
</evidence>
<dbReference type="Pfam" id="PF13632">
    <property type="entry name" value="Glyco_trans_2_3"/>
    <property type="match status" value="1"/>
</dbReference>
<evidence type="ECO:0000256" key="1">
    <source>
        <dbReference type="ARBA" id="ARBA00004141"/>
    </source>
</evidence>
<reference evidence="10 11" key="1">
    <citation type="journal article" date="2016" name="Nat. Commun.">
        <title>Thousands of microbial genomes shed light on interconnected biogeochemical processes in an aquifer system.</title>
        <authorList>
            <person name="Anantharaman K."/>
            <person name="Brown C.T."/>
            <person name="Hug L.A."/>
            <person name="Sharon I."/>
            <person name="Castelle C.J."/>
            <person name="Probst A.J."/>
            <person name="Thomas B.C."/>
            <person name="Singh A."/>
            <person name="Wilkins M.J."/>
            <person name="Karaoz U."/>
            <person name="Brodie E.L."/>
            <person name="Williams K.H."/>
            <person name="Hubbard S.S."/>
            <person name="Banfield J.F."/>
        </authorList>
    </citation>
    <scope>NUCLEOTIDE SEQUENCE [LARGE SCALE GENOMIC DNA]</scope>
</reference>
<keyword evidence="5 7" id="KW-1133">Transmembrane helix</keyword>
<dbReference type="InterPro" id="IPR009057">
    <property type="entry name" value="Homeodomain-like_sf"/>
</dbReference>
<comment type="subcellular location">
    <subcellularLocation>
        <location evidence="1">Membrane</location>
        <topology evidence="1">Multi-pass membrane protein</topology>
    </subcellularLocation>
</comment>
<feature type="transmembrane region" description="Helical" evidence="7">
    <location>
        <begin position="741"/>
        <end position="764"/>
    </location>
</feature>
<dbReference type="InterPro" id="IPR001173">
    <property type="entry name" value="Glyco_trans_2-like"/>
</dbReference>
<name>A0A1F5G063_9BACT</name>
<dbReference type="GO" id="GO:0016020">
    <property type="term" value="C:membrane"/>
    <property type="evidence" value="ECO:0007669"/>
    <property type="project" value="UniProtKB-SubCell"/>
</dbReference>
<dbReference type="SUPFAM" id="SSF48295">
    <property type="entry name" value="TrpR-like"/>
    <property type="match status" value="1"/>
</dbReference>
<dbReference type="InterPro" id="IPR010921">
    <property type="entry name" value="Trp_repressor/repl_initiator"/>
</dbReference>
<evidence type="ECO:0000313" key="10">
    <source>
        <dbReference type="EMBL" id="OGD85225.1"/>
    </source>
</evidence>
<evidence type="ECO:0000256" key="7">
    <source>
        <dbReference type="SAM" id="Phobius"/>
    </source>
</evidence>
<feature type="transmembrane region" description="Helical" evidence="7">
    <location>
        <begin position="321"/>
        <end position="340"/>
    </location>
</feature>
<feature type="transmembrane region" description="Helical" evidence="7">
    <location>
        <begin position="776"/>
        <end position="798"/>
    </location>
</feature>
<accession>A0A1F5G063</accession>
<evidence type="ECO:0000313" key="11">
    <source>
        <dbReference type="Proteomes" id="UP000176317"/>
    </source>
</evidence>
<keyword evidence="2" id="KW-0328">Glycosyltransferase</keyword>
<evidence type="ECO:0000256" key="6">
    <source>
        <dbReference type="ARBA" id="ARBA00023136"/>
    </source>
</evidence>
<organism evidence="10 11">
    <name type="scientific">Candidatus Curtissbacteria bacterium RBG_13_35_7</name>
    <dbReference type="NCBI Taxonomy" id="1797705"/>
    <lineage>
        <taxon>Bacteria</taxon>
        <taxon>Candidatus Curtissiibacteriota</taxon>
    </lineage>
</organism>
<dbReference type="GO" id="GO:0016757">
    <property type="term" value="F:glycosyltransferase activity"/>
    <property type="evidence" value="ECO:0007669"/>
    <property type="project" value="UniProtKB-KW"/>
</dbReference>
<evidence type="ECO:0000256" key="4">
    <source>
        <dbReference type="ARBA" id="ARBA00022692"/>
    </source>
</evidence>
<dbReference type="InterPro" id="IPR029044">
    <property type="entry name" value="Nucleotide-diphossugar_trans"/>
</dbReference>
<dbReference type="PANTHER" id="PTHR43867:SF2">
    <property type="entry name" value="CELLULOSE SYNTHASE CATALYTIC SUBUNIT A [UDP-FORMING]"/>
    <property type="match status" value="1"/>
</dbReference>
<protein>
    <recommendedName>
        <fullName evidence="8 9">Glycosyltransferase 2-like domain-containing protein</fullName>
    </recommendedName>
</protein>
<keyword evidence="6 7" id="KW-0472">Membrane</keyword>
<dbReference type="Pfam" id="PF13384">
    <property type="entry name" value="HTH_23"/>
    <property type="match status" value="1"/>
</dbReference>
<feature type="domain" description="Glycosyltransferase 2-like" evidence="8">
    <location>
        <begin position="408"/>
        <end position="546"/>
    </location>
</feature>
<sequence length="1384" mass="155232">MRLKPADKITAIKEVLIGKQSVYSVCKKYQISKAIFYKWLNTYKKSRKNQALALESKVRCGKDHYRSLTQAQKFAVLSFIHKNPTYSCRKVSQALGIGHHAIQNLLKRQDLNRVEARIEFSRKPFWKRETADRREGMLTLYQQGWKIKDICRHYNISRPTFNKWKERYFKAREGERVSALNDRYVKGFAHHNSLDEEKQAQVLDVVKANPELSVHQIHAQIPRIEGRPIVGHHGIQNVLERNNLNTIDQRTAWAQPQPVIEPMPVPTEAPAPPRSALIRILSPFATIPKLVVTTPATWPFALPFILLIAYIFEVDKAFRPTVFFPIIALTFGLLFFAYSMKYYVSLIMVLWQGSKSGEERDGVNEVGVGDTGRFGMFRRLFGGFSGTNSVGLIEDLSKVQLISRPFVSIHIPIYNEKRVIERMIRATSIFEWYISNGANFEVIIADDSTDETTKIINKQLSSDGRQLVLAYRDDSLEVFVSNPAEGSREPVIKHIHRYSRNGFKGAALAKSLEITDKRAEYVLVFDADFVPYPDTIEQFVKYFQLTKSNDQIPNSKLQTSNNNVNLARIAAVQGYQWHTLNKSENWITRGVRSEYAGSYVVERSAIELYGGLKMIAGSVYAIRRDILEKFGWGTSITEDFELTLRLYEAGYKVVYTPYIQAPAEAVSTIKRLIRQRMRWAEGHSFNVRKQFAKIAGSKNLNFSEKFEFAFIAPYYLQAAFFLAGTFAWFISEIIFKVNLPFWTVALGWSLVFTNFLALPAVNLLGLFLEQSDEKDYIGVLSFVLLSYIVTPFQAYAAVKGFLEKEEGPWFRTPKTGHITDTIGRMRIGHWSFNWPSFAKASEGKPSTQPANISIPAYTPAFAYLQQFDDNSYKFASSAFNPLQGYSIKPRRISLVSRSVIAGLLVIVMVVNYLAFFAEPKPVKATGTPKIEQQINIIDQTYTTTNAVTAQPTDNSLGLASWNAANFSDISNVYFEAIIKNSSSSYVTEASLYTEGGVQVTGSGCTVTTQATSYTRVRTTNNLTGCIGYAANTNYTVRLLTSNTSGTASLQAARIIVLQAGVVDGSITLSQTQVEVGSYYNYTSPGYLNTYVEPLGHQKYYCYATTDTGTTCSTDAESTIWDPVPIASFTATLKIDNASDTAWAELYNGSSQIAEVSHTGDIAYKLVSDTSVTLSGGTKYYIRLKCTDGNSDSTCSAYIANAKIVLDQDDTGGGIAALETIQNLNTYRIQTQSESMVDFEYDNYWDPDTFSGTVRVFHESVQVVDKAQNNATAISRRDNDSTTQISSTSVTVTRYRDDTDVGDWTAREVEIWLACSSDSTCVTNGRTARVESSWGVVQLSSVPVPEIALVTLPGMLFLPKLIKWLKQKAKRNKQKVKGGQGKPKT</sequence>
<dbReference type="Gene3D" id="3.90.550.10">
    <property type="entry name" value="Spore Coat Polysaccharide Biosynthesis Protein SpsA, Chain A"/>
    <property type="match status" value="1"/>
</dbReference>
<dbReference type="GO" id="GO:0043565">
    <property type="term" value="F:sequence-specific DNA binding"/>
    <property type="evidence" value="ECO:0007669"/>
    <property type="project" value="InterPro"/>
</dbReference>
<dbReference type="SUPFAM" id="SSF53448">
    <property type="entry name" value="Nucleotide-diphospho-sugar transferases"/>
    <property type="match status" value="1"/>
</dbReference>
<keyword evidence="3" id="KW-0808">Transferase</keyword>
<dbReference type="SUPFAM" id="SSF46689">
    <property type="entry name" value="Homeodomain-like"/>
    <property type="match status" value="1"/>
</dbReference>
<evidence type="ECO:0000256" key="5">
    <source>
        <dbReference type="ARBA" id="ARBA00022989"/>
    </source>
</evidence>
<comment type="caution">
    <text evidence="10">The sequence shown here is derived from an EMBL/GenBank/DDBJ whole genome shotgun (WGS) entry which is preliminary data.</text>
</comment>
<evidence type="ECO:0000259" key="8">
    <source>
        <dbReference type="Pfam" id="PF00535"/>
    </source>
</evidence>